<dbReference type="EC" id="1.-.-.-" evidence="4"/>
<dbReference type="SUPFAM" id="SSF52218">
    <property type="entry name" value="Flavoproteins"/>
    <property type="match status" value="1"/>
</dbReference>
<dbReference type="Proteomes" id="UP000094067">
    <property type="component" value="Unassembled WGS sequence"/>
</dbReference>
<dbReference type="PANTHER" id="PTHR43278:SF2">
    <property type="entry name" value="IRON-SULFUR FLAVOPROTEIN"/>
    <property type="match status" value="1"/>
</dbReference>
<dbReference type="InterPro" id="IPR005025">
    <property type="entry name" value="FMN_Rdtase-like_dom"/>
</dbReference>
<dbReference type="InterPro" id="IPR029039">
    <property type="entry name" value="Flavoprotein-like_sf"/>
</dbReference>
<keyword evidence="4" id="KW-0560">Oxidoreductase</keyword>
<evidence type="ECO:0000313" key="5">
    <source>
        <dbReference type="Proteomes" id="UP000094067"/>
    </source>
</evidence>
<name>A0A1E3A684_9FIRM</name>
<keyword evidence="2" id="KW-0288">FMN</keyword>
<reference evidence="4 5" key="1">
    <citation type="submission" date="2016-07" db="EMBL/GenBank/DDBJ databases">
        <title>Characterization of isolates of Eisenbergiella tayi derived from blood cultures, using whole genome sequencing.</title>
        <authorList>
            <person name="Burdz T."/>
            <person name="Wiebe D."/>
            <person name="Huynh C."/>
            <person name="Bernard K."/>
        </authorList>
    </citation>
    <scope>NUCLEOTIDE SEQUENCE [LARGE SCALE GENOMIC DNA]</scope>
    <source>
        <strain evidence="4 5">NML 110608</strain>
    </source>
</reference>
<evidence type="ECO:0000259" key="3">
    <source>
        <dbReference type="Pfam" id="PF03358"/>
    </source>
</evidence>
<sequence length="184" mass="20084">MKKIVILNGSPRTNGNTKALIEHFMKGAKSAGNEVACFDLQKMNIHGCLGCCKGGQNPESPCVQKDDMQQIYPVYREADVVVLASPMYYWGISGQLKCAFDRLFAVAECSPDYENPKKECLLLMAAEGNTESNFAPVKAYYEGLLSHLGWKDAGIVYAGGNMDPGDIRDRPEQLAQAEALGKAL</sequence>
<organism evidence="4 5">
    <name type="scientific">Eisenbergiella tayi</name>
    <dbReference type="NCBI Taxonomy" id="1432052"/>
    <lineage>
        <taxon>Bacteria</taxon>
        <taxon>Bacillati</taxon>
        <taxon>Bacillota</taxon>
        <taxon>Clostridia</taxon>
        <taxon>Lachnospirales</taxon>
        <taxon>Lachnospiraceae</taxon>
        <taxon>Eisenbergiella</taxon>
    </lineage>
</organism>
<dbReference type="EMBL" id="MCGH01000003">
    <property type="protein sequence ID" value="ODM04284.1"/>
    <property type="molecule type" value="Genomic_DNA"/>
</dbReference>
<accession>A0A1E3A684</accession>
<keyword evidence="1" id="KW-0285">Flavoprotein</keyword>
<dbReference type="RefSeq" id="WP_044971627.1">
    <property type="nucleotide sequence ID" value="NZ_DBGDOY010000042.1"/>
</dbReference>
<evidence type="ECO:0000256" key="1">
    <source>
        <dbReference type="ARBA" id="ARBA00022630"/>
    </source>
</evidence>
<dbReference type="Gene3D" id="3.40.50.360">
    <property type="match status" value="1"/>
</dbReference>
<dbReference type="Pfam" id="PF03358">
    <property type="entry name" value="FMN_red"/>
    <property type="match status" value="1"/>
</dbReference>
<dbReference type="AlphaFoldDB" id="A0A1E3A684"/>
<evidence type="ECO:0000256" key="2">
    <source>
        <dbReference type="ARBA" id="ARBA00022643"/>
    </source>
</evidence>
<gene>
    <name evidence="4" type="primary">ywqN_2</name>
    <name evidence="4" type="ORF">BEI61_05088</name>
</gene>
<dbReference type="PATRIC" id="fig|1432052.4.peg.5655"/>
<evidence type="ECO:0000313" key="4">
    <source>
        <dbReference type="EMBL" id="ODM04284.1"/>
    </source>
</evidence>
<dbReference type="PANTHER" id="PTHR43278">
    <property type="entry name" value="NAD(P)H-DEPENDENT FMN-CONTAINING OXIDOREDUCTASE YWQN-RELATED"/>
    <property type="match status" value="1"/>
</dbReference>
<proteinExistence type="predicted"/>
<comment type="caution">
    <text evidence="4">The sequence shown here is derived from an EMBL/GenBank/DDBJ whole genome shotgun (WGS) entry which is preliminary data.</text>
</comment>
<protein>
    <submittedName>
        <fullName evidence="4">Putative NAD(P)H-dependent FMN-containing oxidoreductase YwqN</fullName>
        <ecNumber evidence="4">1.-.-.-</ecNumber>
    </submittedName>
</protein>
<dbReference type="GO" id="GO:0016491">
    <property type="term" value="F:oxidoreductase activity"/>
    <property type="evidence" value="ECO:0007669"/>
    <property type="project" value="UniProtKB-KW"/>
</dbReference>
<feature type="domain" description="NADPH-dependent FMN reductase-like" evidence="3">
    <location>
        <begin position="3"/>
        <end position="111"/>
    </location>
</feature>
<dbReference type="InterPro" id="IPR051796">
    <property type="entry name" value="ISF_SsuE-like"/>
</dbReference>